<gene>
    <name evidence="2" type="ORF">C8034_v003462</name>
</gene>
<evidence type="ECO:0000313" key="2">
    <source>
        <dbReference type="EMBL" id="TEA14522.1"/>
    </source>
</evidence>
<dbReference type="AlphaFoldDB" id="A0A4R8TAC7"/>
<evidence type="ECO:0000313" key="3">
    <source>
        <dbReference type="Proteomes" id="UP000295604"/>
    </source>
</evidence>
<evidence type="ECO:0000256" key="1">
    <source>
        <dbReference type="SAM" id="MobiDB-lite"/>
    </source>
</evidence>
<keyword evidence="3" id="KW-1185">Reference proteome</keyword>
<dbReference type="EMBL" id="QAPF01000160">
    <property type="protein sequence ID" value="TEA14522.1"/>
    <property type="molecule type" value="Genomic_DNA"/>
</dbReference>
<feature type="region of interest" description="Disordered" evidence="1">
    <location>
        <begin position="110"/>
        <end position="173"/>
    </location>
</feature>
<protein>
    <submittedName>
        <fullName evidence="2">Uncharacterized protein</fullName>
    </submittedName>
</protein>
<reference evidence="2 3" key="1">
    <citation type="submission" date="2018-11" db="EMBL/GenBank/DDBJ databases">
        <title>Genome sequence and assembly of Colletotrichum sidae.</title>
        <authorList>
            <person name="Gan P."/>
            <person name="Shirasu K."/>
        </authorList>
    </citation>
    <scope>NUCLEOTIDE SEQUENCE [LARGE SCALE GENOMIC DNA]</scope>
    <source>
        <strain evidence="2 3">CBS 518.97</strain>
    </source>
</reference>
<comment type="caution">
    <text evidence="2">The sequence shown here is derived from an EMBL/GenBank/DDBJ whole genome shotgun (WGS) entry which is preliminary data.</text>
</comment>
<accession>A0A4R8TAC7</accession>
<sequence length="173" mass="19668">MGEAHCNIDIEKKPEFREFHDFGPNETPDHNTAFGLRGRDSLFMQDGTWRLSSGKTITNRKAKKSQLRLEDGRFTESPKEADALMIGSGKTTNTLGKKPRDLARKFLAAMRPGDRFGSPASRDAEEPGSPRQKVGRRFQKSQAAKQQCKDTKRQKKPIIRARSEFKSSRNNRF</sequence>
<organism evidence="2 3">
    <name type="scientific">Colletotrichum sidae</name>
    <dbReference type="NCBI Taxonomy" id="1347389"/>
    <lineage>
        <taxon>Eukaryota</taxon>
        <taxon>Fungi</taxon>
        <taxon>Dikarya</taxon>
        <taxon>Ascomycota</taxon>
        <taxon>Pezizomycotina</taxon>
        <taxon>Sordariomycetes</taxon>
        <taxon>Hypocreomycetidae</taxon>
        <taxon>Glomerellales</taxon>
        <taxon>Glomerellaceae</taxon>
        <taxon>Colletotrichum</taxon>
        <taxon>Colletotrichum orbiculare species complex</taxon>
    </lineage>
</organism>
<proteinExistence type="predicted"/>
<dbReference type="Proteomes" id="UP000295604">
    <property type="component" value="Unassembled WGS sequence"/>
</dbReference>
<name>A0A4R8TAC7_9PEZI</name>